<sequence>MRSTDHRRGVEDWQGGPDGHPTPDDAGTPSRHPEARRPEARRPEARHGEQSTADERTAAIPTRRDGVFTAQEADGYRDRWHRVQGAFVDNPSVAVEEADKLVVDAIRTLSEHKRSLERWREGAETEELRQALQGYRSFLDRLLKV</sequence>
<protein>
    <submittedName>
        <fullName evidence="2">Uncharacterized protein</fullName>
    </submittedName>
</protein>
<dbReference type="RefSeq" id="WP_189210209.1">
    <property type="nucleotide sequence ID" value="NZ_BMRB01000002.1"/>
</dbReference>
<name>A0A918LBX3_9PSEU</name>
<evidence type="ECO:0000313" key="3">
    <source>
        <dbReference type="Proteomes" id="UP000660680"/>
    </source>
</evidence>
<organism evidence="2 3">
    <name type="scientific">Actinokineospora fastidiosa</name>
    <dbReference type="NCBI Taxonomy" id="1816"/>
    <lineage>
        <taxon>Bacteria</taxon>
        <taxon>Bacillati</taxon>
        <taxon>Actinomycetota</taxon>
        <taxon>Actinomycetes</taxon>
        <taxon>Pseudonocardiales</taxon>
        <taxon>Pseudonocardiaceae</taxon>
        <taxon>Actinokineospora</taxon>
    </lineage>
</organism>
<dbReference type="AlphaFoldDB" id="A0A918LBX3"/>
<reference evidence="2" key="2">
    <citation type="submission" date="2020-09" db="EMBL/GenBank/DDBJ databases">
        <authorList>
            <person name="Sun Q."/>
            <person name="Ohkuma M."/>
        </authorList>
    </citation>
    <scope>NUCLEOTIDE SEQUENCE</scope>
    <source>
        <strain evidence="2">JCM 3276</strain>
    </source>
</reference>
<feature type="region of interest" description="Disordered" evidence="1">
    <location>
        <begin position="1"/>
        <end position="65"/>
    </location>
</feature>
<evidence type="ECO:0000313" key="2">
    <source>
        <dbReference type="EMBL" id="GGS27668.1"/>
    </source>
</evidence>
<dbReference type="EMBL" id="BMRB01000002">
    <property type="protein sequence ID" value="GGS27668.1"/>
    <property type="molecule type" value="Genomic_DNA"/>
</dbReference>
<dbReference type="Proteomes" id="UP000660680">
    <property type="component" value="Unassembled WGS sequence"/>
</dbReference>
<reference evidence="2" key="1">
    <citation type="journal article" date="2014" name="Int. J. Syst. Evol. Microbiol.">
        <title>Complete genome sequence of Corynebacterium casei LMG S-19264T (=DSM 44701T), isolated from a smear-ripened cheese.</title>
        <authorList>
            <consortium name="US DOE Joint Genome Institute (JGI-PGF)"/>
            <person name="Walter F."/>
            <person name="Albersmeier A."/>
            <person name="Kalinowski J."/>
            <person name="Ruckert C."/>
        </authorList>
    </citation>
    <scope>NUCLEOTIDE SEQUENCE</scope>
    <source>
        <strain evidence="2">JCM 3276</strain>
    </source>
</reference>
<comment type="caution">
    <text evidence="2">The sequence shown here is derived from an EMBL/GenBank/DDBJ whole genome shotgun (WGS) entry which is preliminary data.</text>
</comment>
<accession>A0A918LBX3</accession>
<gene>
    <name evidence="2" type="ORF">GCM10010171_20550</name>
</gene>
<feature type="compositionally biased region" description="Basic and acidic residues" evidence="1">
    <location>
        <begin position="31"/>
        <end position="65"/>
    </location>
</feature>
<feature type="compositionally biased region" description="Basic and acidic residues" evidence="1">
    <location>
        <begin position="1"/>
        <end position="11"/>
    </location>
</feature>
<proteinExistence type="predicted"/>
<keyword evidence="3" id="KW-1185">Reference proteome</keyword>
<evidence type="ECO:0000256" key="1">
    <source>
        <dbReference type="SAM" id="MobiDB-lite"/>
    </source>
</evidence>